<dbReference type="GO" id="GO:0016747">
    <property type="term" value="F:acyltransferase activity, transferring groups other than amino-acyl groups"/>
    <property type="evidence" value="ECO:0007669"/>
    <property type="project" value="InterPro"/>
</dbReference>
<keyword evidence="3" id="KW-1185">Reference proteome</keyword>
<dbReference type="Pfam" id="PF13508">
    <property type="entry name" value="Acetyltransf_7"/>
    <property type="match status" value="1"/>
</dbReference>
<protein>
    <submittedName>
        <fullName evidence="2">Acetyltransferase (GNAT) domain-containing protein</fullName>
    </submittedName>
</protein>
<evidence type="ECO:0000259" key="1">
    <source>
        <dbReference type="PROSITE" id="PS51186"/>
    </source>
</evidence>
<evidence type="ECO:0000313" key="2">
    <source>
        <dbReference type="EMBL" id="SDM76714.1"/>
    </source>
</evidence>
<dbReference type="RefSeq" id="WP_074521294.1">
    <property type="nucleotide sequence ID" value="NZ_FNHZ01000002.1"/>
</dbReference>
<accession>A0A1G9VWQ9</accession>
<dbReference type="InterPro" id="IPR053144">
    <property type="entry name" value="Acetyltransferase_Butenolide"/>
</dbReference>
<dbReference type="SUPFAM" id="SSF55729">
    <property type="entry name" value="Acyl-CoA N-acyltransferases (Nat)"/>
    <property type="match status" value="1"/>
</dbReference>
<dbReference type="Proteomes" id="UP000187651">
    <property type="component" value="Unassembled WGS sequence"/>
</dbReference>
<dbReference type="PROSITE" id="PS51186">
    <property type="entry name" value="GNAT"/>
    <property type="match status" value="1"/>
</dbReference>
<name>A0A1G9VWQ9_9FIRM</name>
<dbReference type="PANTHER" id="PTHR43233">
    <property type="entry name" value="FAMILY N-ACETYLTRANSFERASE, PUTATIVE (AFU_ORTHOLOGUE AFUA_6G03350)-RELATED"/>
    <property type="match status" value="1"/>
</dbReference>
<organism evidence="2 3">
    <name type="scientific">Lachnospira pectinoschiza</name>
    <dbReference type="NCBI Taxonomy" id="28052"/>
    <lineage>
        <taxon>Bacteria</taxon>
        <taxon>Bacillati</taxon>
        <taxon>Bacillota</taxon>
        <taxon>Clostridia</taxon>
        <taxon>Lachnospirales</taxon>
        <taxon>Lachnospiraceae</taxon>
        <taxon>Lachnospira</taxon>
    </lineage>
</organism>
<reference evidence="3" key="1">
    <citation type="submission" date="2016-10" db="EMBL/GenBank/DDBJ databases">
        <authorList>
            <person name="Varghese N."/>
            <person name="Submissions S."/>
        </authorList>
    </citation>
    <scope>NUCLEOTIDE SEQUENCE [LARGE SCALE GENOMIC DNA]</scope>
    <source>
        <strain evidence="3">M83</strain>
    </source>
</reference>
<dbReference type="Gene3D" id="3.40.630.30">
    <property type="match status" value="1"/>
</dbReference>
<gene>
    <name evidence="2" type="ORF">SAMN05216544_1110</name>
</gene>
<evidence type="ECO:0000313" key="3">
    <source>
        <dbReference type="Proteomes" id="UP000187651"/>
    </source>
</evidence>
<dbReference type="EMBL" id="FNHZ01000002">
    <property type="protein sequence ID" value="SDM76714.1"/>
    <property type="molecule type" value="Genomic_DNA"/>
</dbReference>
<feature type="domain" description="N-acetyltransferase" evidence="1">
    <location>
        <begin position="1"/>
        <end position="138"/>
    </location>
</feature>
<dbReference type="PANTHER" id="PTHR43233:SF1">
    <property type="entry name" value="FAMILY N-ACETYLTRANSFERASE, PUTATIVE (AFU_ORTHOLOGUE AFUA_6G03350)-RELATED"/>
    <property type="match status" value="1"/>
</dbReference>
<dbReference type="InterPro" id="IPR016181">
    <property type="entry name" value="Acyl_CoA_acyltransferase"/>
</dbReference>
<dbReference type="OrthoDB" id="9775804at2"/>
<keyword evidence="2" id="KW-0808">Transferase</keyword>
<dbReference type="AlphaFoldDB" id="A0A1G9VWQ9"/>
<dbReference type="InterPro" id="IPR000182">
    <property type="entry name" value="GNAT_dom"/>
</dbReference>
<sequence length="140" mass="16203">MIRIVEDFRDVDTYLALREQVGWLQLTREQAKLAINNCQKVFTVFDDDRAIGMGRIVSDMAVISYIQDLIIVPEYQGQHLGSYLLNTMIEYVDSIKLEGSQMMLCLMCAKGREKFYERHGFIARPTDKLGPGMIQYLRND</sequence>
<proteinExistence type="predicted"/>
<dbReference type="CDD" id="cd04301">
    <property type="entry name" value="NAT_SF"/>
    <property type="match status" value="1"/>
</dbReference>